<proteinExistence type="predicted"/>
<dbReference type="Pfam" id="PF00078">
    <property type="entry name" value="RVT_1"/>
    <property type="match status" value="1"/>
</dbReference>
<evidence type="ECO:0000313" key="3">
    <source>
        <dbReference type="Proteomes" id="UP000015105"/>
    </source>
</evidence>
<feature type="domain" description="Reverse transcriptase" evidence="1">
    <location>
        <begin position="4"/>
        <end position="118"/>
    </location>
</feature>
<organism evidence="2 3">
    <name type="scientific">Aegilops tauschii subsp. strangulata</name>
    <name type="common">Goatgrass</name>
    <dbReference type="NCBI Taxonomy" id="200361"/>
    <lineage>
        <taxon>Eukaryota</taxon>
        <taxon>Viridiplantae</taxon>
        <taxon>Streptophyta</taxon>
        <taxon>Embryophyta</taxon>
        <taxon>Tracheophyta</taxon>
        <taxon>Spermatophyta</taxon>
        <taxon>Magnoliopsida</taxon>
        <taxon>Liliopsida</taxon>
        <taxon>Poales</taxon>
        <taxon>Poaceae</taxon>
        <taxon>BOP clade</taxon>
        <taxon>Pooideae</taxon>
        <taxon>Triticodae</taxon>
        <taxon>Triticeae</taxon>
        <taxon>Triticinae</taxon>
        <taxon>Aegilops</taxon>
    </lineage>
</organism>
<dbReference type="PANTHER" id="PTHR19446">
    <property type="entry name" value="REVERSE TRANSCRIPTASES"/>
    <property type="match status" value="1"/>
</dbReference>
<dbReference type="Gramene" id="AET2Gv21002100.4">
    <property type="protein sequence ID" value="AET2Gv21002100.4"/>
    <property type="gene ID" value="AET2Gv21002100"/>
</dbReference>
<reference evidence="2" key="4">
    <citation type="submission" date="2019-03" db="UniProtKB">
        <authorList>
            <consortium name="EnsemblPlants"/>
        </authorList>
    </citation>
    <scope>IDENTIFICATION</scope>
</reference>
<protein>
    <recommendedName>
        <fullName evidence="1">Reverse transcriptase domain-containing protein</fullName>
    </recommendedName>
</protein>
<keyword evidence="3" id="KW-1185">Reference proteome</keyword>
<sequence>MNKLVSNAQSAFIKTRSIHDNFMYVKNLARRLHKSKTPSLLFKLDIRKAFDSVRWEYIIDILQQRGFPSTFRNWITALLCTSSSRVLLNGIPGSPIAHGSSFRQGDPLLPLLFVIAIDP</sequence>
<reference evidence="3" key="2">
    <citation type="journal article" date="2017" name="Nat. Plants">
        <title>The Aegilops tauschii genome reveals multiple impacts of transposons.</title>
        <authorList>
            <person name="Zhao G."/>
            <person name="Zou C."/>
            <person name="Li K."/>
            <person name="Wang K."/>
            <person name="Li T."/>
            <person name="Gao L."/>
            <person name="Zhang X."/>
            <person name="Wang H."/>
            <person name="Yang Z."/>
            <person name="Liu X."/>
            <person name="Jiang W."/>
            <person name="Mao L."/>
            <person name="Kong X."/>
            <person name="Jiao Y."/>
            <person name="Jia J."/>
        </authorList>
    </citation>
    <scope>NUCLEOTIDE SEQUENCE [LARGE SCALE GENOMIC DNA]</scope>
    <source>
        <strain evidence="3">cv. AL8/78</strain>
    </source>
</reference>
<dbReference type="EnsemblPlants" id="AET2Gv21002100.4">
    <property type="protein sequence ID" value="AET2Gv21002100.4"/>
    <property type="gene ID" value="AET2Gv21002100"/>
</dbReference>
<dbReference type="Proteomes" id="UP000015105">
    <property type="component" value="Chromosome 2D"/>
</dbReference>
<accession>A0A453CXG6</accession>
<reference evidence="2" key="5">
    <citation type="journal article" date="2021" name="G3 (Bethesda)">
        <title>Aegilops tauschii genome assembly Aet v5.0 features greater sequence contiguity and improved annotation.</title>
        <authorList>
            <person name="Wang L."/>
            <person name="Zhu T."/>
            <person name="Rodriguez J.C."/>
            <person name="Deal K.R."/>
            <person name="Dubcovsky J."/>
            <person name="McGuire P.E."/>
            <person name="Lux T."/>
            <person name="Spannagl M."/>
            <person name="Mayer K.F.X."/>
            <person name="Baldrich P."/>
            <person name="Meyers B.C."/>
            <person name="Huo N."/>
            <person name="Gu Y.Q."/>
            <person name="Zhou H."/>
            <person name="Devos K.M."/>
            <person name="Bennetzen J.L."/>
            <person name="Unver T."/>
            <person name="Budak H."/>
            <person name="Gulick P.J."/>
            <person name="Galiba G."/>
            <person name="Kalapos B."/>
            <person name="Nelson D.R."/>
            <person name="Li P."/>
            <person name="You F.M."/>
            <person name="Luo M.C."/>
            <person name="Dvorak J."/>
        </authorList>
    </citation>
    <scope>NUCLEOTIDE SEQUENCE [LARGE SCALE GENOMIC DNA]</scope>
    <source>
        <strain evidence="2">cv. AL8/78</strain>
    </source>
</reference>
<dbReference type="AlphaFoldDB" id="A0A453CXG6"/>
<evidence type="ECO:0000313" key="2">
    <source>
        <dbReference type="EnsemblPlants" id="AET2Gv21002100.4"/>
    </source>
</evidence>
<evidence type="ECO:0000259" key="1">
    <source>
        <dbReference type="Pfam" id="PF00078"/>
    </source>
</evidence>
<name>A0A453CXG6_AEGTS</name>
<reference evidence="3" key="1">
    <citation type="journal article" date="2014" name="Science">
        <title>Ancient hybridizations among the ancestral genomes of bread wheat.</title>
        <authorList>
            <consortium name="International Wheat Genome Sequencing Consortium,"/>
            <person name="Marcussen T."/>
            <person name="Sandve S.R."/>
            <person name="Heier L."/>
            <person name="Spannagl M."/>
            <person name="Pfeifer M."/>
            <person name="Jakobsen K.S."/>
            <person name="Wulff B.B."/>
            <person name="Steuernagel B."/>
            <person name="Mayer K.F."/>
            <person name="Olsen O.A."/>
        </authorList>
    </citation>
    <scope>NUCLEOTIDE SEQUENCE [LARGE SCALE GENOMIC DNA]</scope>
    <source>
        <strain evidence="3">cv. AL8/78</strain>
    </source>
</reference>
<reference evidence="2" key="3">
    <citation type="journal article" date="2017" name="Nature">
        <title>Genome sequence of the progenitor of the wheat D genome Aegilops tauschii.</title>
        <authorList>
            <person name="Luo M.C."/>
            <person name="Gu Y.Q."/>
            <person name="Puiu D."/>
            <person name="Wang H."/>
            <person name="Twardziok S.O."/>
            <person name="Deal K.R."/>
            <person name="Huo N."/>
            <person name="Zhu T."/>
            <person name="Wang L."/>
            <person name="Wang Y."/>
            <person name="McGuire P.E."/>
            <person name="Liu S."/>
            <person name="Long H."/>
            <person name="Ramasamy R.K."/>
            <person name="Rodriguez J.C."/>
            <person name="Van S.L."/>
            <person name="Yuan L."/>
            <person name="Wang Z."/>
            <person name="Xia Z."/>
            <person name="Xiao L."/>
            <person name="Anderson O.D."/>
            <person name="Ouyang S."/>
            <person name="Liang Y."/>
            <person name="Zimin A.V."/>
            <person name="Pertea G."/>
            <person name="Qi P."/>
            <person name="Bennetzen J.L."/>
            <person name="Dai X."/>
            <person name="Dawson M.W."/>
            <person name="Muller H.G."/>
            <person name="Kugler K."/>
            <person name="Rivarola-Duarte L."/>
            <person name="Spannagl M."/>
            <person name="Mayer K.F.X."/>
            <person name="Lu F.H."/>
            <person name="Bevan M.W."/>
            <person name="Leroy P."/>
            <person name="Li P."/>
            <person name="You F.M."/>
            <person name="Sun Q."/>
            <person name="Liu Z."/>
            <person name="Lyons E."/>
            <person name="Wicker T."/>
            <person name="Salzberg S.L."/>
            <person name="Devos K.M."/>
            <person name="Dvorak J."/>
        </authorList>
    </citation>
    <scope>NUCLEOTIDE SEQUENCE [LARGE SCALE GENOMIC DNA]</scope>
    <source>
        <strain evidence="2">cv. AL8/78</strain>
    </source>
</reference>
<dbReference type="InterPro" id="IPR000477">
    <property type="entry name" value="RT_dom"/>
</dbReference>